<accession>A0ABW4NZL2</accession>
<evidence type="ECO:0000256" key="4">
    <source>
        <dbReference type="ARBA" id="ARBA00022519"/>
    </source>
</evidence>
<keyword evidence="6 8" id="KW-1133">Transmembrane helix</keyword>
<evidence type="ECO:0000256" key="5">
    <source>
        <dbReference type="ARBA" id="ARBA00022692"/>
    </source>
</evidence>
<feature type="transmembrane region" description="Helical" evidence="8">
    <location>
        <begin position="227"/>
        <end position="249"/>
    </location>
</feature>
<dbReference type="RefSeq" id="WP_378484188.1">
    <property type="nucleotide sequence ID" value="NZ_JBHUFB010000007.1"/>
</dbReference>
<dbReference type="PANTHER" id="PTHR32196">
    <property type="entry name" value="ABC TRANSPORTER PERMEASE PROTEIN YPHD-RELATED-RELATED"/>
    <property type="match status" value="1"/>
</dbReference>
<feature type="transmembrane region" description="Helical" evidence="8">
    <location>
        <begin position="60"/>
        <end position="80"/>
    </location>
</feature>
<organism evidence="9 10">
    <name type="scientific">Rhodococcus gannanensis</name>
    <dbReference type="NCBI Taxonomy" id="1960308"/>
    <lineage>
        <taxon>Bacteria</taxon>
        <taxon>Bacillati</taxon>
        <taxon>Actinomycetota</taxon>
        <taxon>Actinomycetes</taxon>
        <taxon>Mycobacteriales</taxon>
        <taxon>Nocardiaceae</taxon>
        <taxon>Rhodococcus</taxon>
    </lineage>
</organism>
<feature type="transmembrane region" description="Helical" evidence="8">
    <location>
        <begin position="175"/>
        <end position="196"/>
    </location>
</feature>
<comment type="subcellular location">
    <subcellularLocation>
        <location evidence="1">Cell membrane</location>
        <topology evidence="1">Multi-pass membrane protein</topology>
    </subcellularLocation>
</comment>
<evidence type="ECO:0000256" key="8">
    <source>
        <dbReference type="SAM" id="Phobius"/>
    </source>
</evidence>
<dbReference type="InterPro" id="IPR001851">
    <property type="entry name" value="ABC_transp_permease"/>
</dbReference>
<proteinExistence type="predicted"/>
<reference evidence="10" key="1">
    <citation type="journal article" date="2019" name="Int. J. Syst. Evol. Microbiol.">
        <title>The Global Catalogue of Microorganisms (GCM) 10K type strain sequencing project: providing services to taxonomists for standard genome sequencing and annotation.</title>
        <authorList>
            <consortium name="The Broad Institute Genomics Platform"/>
            <consortium name="The Broad Institute Genome Sequencing Center for Infectious Disease"/>
            <person name="Wu L."/>
            <person name="Ma J."/>
        </authorList>
    </citation>
    <scope>NUCLEOTIDE SEQUENCE [LARGE SCALE GENOMIC DNA]</scope>
    <source>
        <strain evidence="10">DT72</strain>
    </source>
</reference>
<dbReference type="Pfam" id="PF02653">
    <property type="entry name" value="BPD_transp_2"/>
    <property type="match status" value="1"/>
</dbReference>
<dbReference type="Proteomes" id="UP001597286">
    <property type="component" value="Unassembled WGS sequence"/>
</dbReference>
<evidence type="ECO:0000256" key="2">
    <source>
        <dbReference type="ARBA" id="ARBA00022448"/>
    </source>
</evidence>
<keyword evidence="5 8" id="KW-0812">Transmembrane</keyword>
<feature type="transmembrane region" description="Helical" evidence="8">
    <location>
        <begin position="281"/>
        <end position="300"/>
    </location>
</feature>
<feature type="transmembrane region" description="Helical" evidence="8">
    <location>
        <begin position="306"/>
        <end position="323"/>
    </location>
</feature>
<keyword evidence="10" id="KW-1185">Reference proteome</keyword>
<sequence length="338" mass="34492">MSNLLEASSPTDQQNRRPSLLRGWTRLLEDYAVLLPFLAILLCCIVFVPRFATTATASDIFVNASIVAIAGAGMTLVIALRGLDLSVGSIQGLVACAVASFVTTMGFTGGVVGGVLLGALVGAVNGFLVGYLRVPAFVATLGTMGIFRGAALLLADGGTISADNSMLEALATSKVLYIPTPFLIACLVLGAAYVLLHRTPFGRHVCAVGGSPEAAADSGIRVQRVTFVVFVLSGVAAALAGVLLCGQLGSATGSLGVGFELQVIAVVVLGGTSLAGGAGNLIGTMIASLLLAVISSALNLLNVPSYYQYLATGVLLIAALAFDSGHRYLAEKKALEFR</sequence>
<evidence type="ECO:0000313" key="10">
    <source>
        <dbReference type="Proteomes" id="UP001597286"/>
    </source>
</evidence>
<comment type="caution">
    <text evidence="9">The sequence shown here is derived from an EMBL/GenBank/DDBJ whole genome shotgun (WGS) entry which is preliminary data.</text>
</comment>
<dbReference type="PANTHER" id="PTHR32196:SF21">
    <property type="entry name" value="ABC TRANSPORTER PERMEASE PROTEIN YPHD-RELATED"/>
    <property type="match status" value="1"/>
</dbReference>
<keyword evidence="3" id="KW-1003">Cell membrane</keyword>
<feature type="transmembrane region" description="Helical" evidence="8">
    <location>
        <begin position="136"/>
        <end position="155"/>
    </location>
</feature>
<feature type="transmembrane region" description="Helical" evidence="8">
    <location>
        <begin position="92"/>
        <end position="124"/>
    </location>
</feature>
<feature type="transmembrane region" description="Helical" evidence="8">
    <location>
        <begin position="31"/>
        <end position="48"/>
    </location>
</feature>
<evidence type="ECO:0000256" key="1">
    <source>
        <dbReference type="ARBA" id="ARBA00004651"/>
    </source>
</evidence>
<name>A0ABW4NZL2_9NOCA</name>
<dbReference type="EMBL" id="JBHUFB010000007">
    <property type="protein sequence ID" value="MFD1811657.1"/>
    <property type="molecule type" value="Genomic_DNA"/>
</dbReference>
<keyword evidence="4" id="KW-0997">Cell inner membrane</keyword>
<keyword evidence="2" id="KW-0813">Transport</keyword>
<evidence type="ECO:0000313" key="9">
    <source>
        <dbReference type="EMBL" id="MFD1811657.1"/>
    </source>
</evidence>
<evidence type="ECO:0000256" key="6">
    <source>
        <dbReference type="ARBA" id="ARBA00022989"/>
    </source>
</evidence>
<dbReference type="CDD" id="cd06579">
    <property type="entry name" value="TM_PBP1_transp_AraH_like"/>
    <property type="match status" value="1"/>
</dbReference>
<protein>
    <submittedName>
        <fullName evidence="9">ABC transporter permease</fullName>
    </submittedName>
</protein>
<keyword evidence="7 8" id="KW-0472">Membrane</keyword>
<gene>
    <name evidence="9" type="ORF">ACFSJG_05480</name>
</gene>
<evidence type="ECO:0000256" key="3">
    <source>
        <dbReference type="ARBA" id="ARBA00022475"/>
    </source>
</evidence>
<evidence type="ECO:0000256" key="7">
    <source>
        <dbReference type="ARBA" id="ARBA00023136"/>
    </source>
</evidence>